<dbReference type="InterPro" id="IPR029021">
    <property type="entry name" value="Prot-tyrosine_phosphatase-like"/>
</dbReference>
<dbReference type="EMBL" id="SNRX01000010">
    <property type="protein sequence ID" value="KAA6302112.1"/>
    <property type="molecule type" value="Genomic_DNA"/>
</dbReference>
<dbReference type="Pfam" id="PF13350">
    <property type="entry name" value="Y_phosphatase3"/>
    <property type="match status" value="1"/>
</dbReference>
<dbReference type="Gene3D" id="3.90.190.10">
    <property type="entry name" value="Protein tyrosine phosphatase superfamily"/>
    <property type="match status" value="1"/>
</dbReference>
<dbReference type="PANTHER" id="PTHR31126:SF1">
    <property type="entry name" value="TYROSINE SPECIFIC PROTEIN PHOSPHATASES DOMAIN-CONTAINING PROTEIN"/>
    <property type="match status" value="1"/>
</dbReference>
<evidence type="ECO:0008006" key="5">
    <source>
        <dbReference type="Google" id="ProtNLM"/>
    </source>
</evidence>
<proteinExistence type="inferred from homology"/>
<sequence>MFKKILFPFISLTLFAGCAKDSPQINAVCELKPNGTYLIKWETFPPMAGVVKAYESTNPDSFNRCSPIFEQNIQAGYQNVLAKAFTRSYLKLVFNKKYATVIAPRNIPMQGIFNFRDLGGYYTNDHQQMKWGKIYRSGSLSMATHYDRDLLKGLKITSVVDLRTERERDNYPNKYQASQVYNLPLRGNRHDFFFDEILSNRMNASDILVYDQNIFSFLMENNADYFIKLFDLLLNEKNYPVVLSCFLGKDRAAIASALILLALGVNDDVILDDFLISNDLIDYRSLFWNADAYNYDIQEAITALYSAHKETLEGTLKAIELNYGSVDNYLEKELHLNHKKREKLKSILLY</sequence>
<evidence type="ECO:0000256" key="2">
    <source>
        <dbReference type="SAM" id="SignalP"/>
    </source>
</evidence>
<comment type="similarity">
    <text evidence="1">Belongs to the protein-tyrosine phosphatase family.</text>
</comment>
<evidence type="ECO:0000313" key="3">
    <source>
        <dbReference type="EMBL" id="KAA6302112.1"/>
    </source>
</evidence>
<dbReference type="PROSITE" id="PS51257">
    <property type="entry name" value="PROKAR_LIPOPROTEIN"/>
    <property type="match status" value="1"/>
</dbReference>
<name>A0A5M8P151_9BACT</name>
<dbReference type="AlphaFoldDB" id="A0A5M8P151"/>
<gene>
    <name evidence="3" type="ORF">EZS26_001713</name>
</gene>
<dbReference type="Proteomes" id="UP000324575">
    <property type="component" value="Unassembled WGS sequence"/>
</dbReference>
<feature type="signal peptide" evidence="2">
    <location>
        <begin position="1"/>
        <end position="19"/>
    </location>
</feature>
<dbReference type="GO" id="GO:0004721">
    <property type="term" value="F:phosphoprotein phosphatase activity"/>
    <property type="evidence" value="ECO:0007669"/>
    <property type="project" value="InterPro"/>
</dbReference>
<evidence type="ECO:0000256" key="1">
    <source>
        <dbReference type="ARBA" id="ARBA00009580"/>
    </source>
</evidence>
<reference evidence="3 4" key="1">
    <citation type="submission" date="2019-03" db="EMBL/GenBank/DDBJ databases">
        <title>Single cell metagenomics reveals metabolic interactions within the superorganism composed of flagellate Streblomastix strix and complex community of Bacteroidetes bacteria on its surface.</title>
        <authorList>
            <person name="Treitli S.C."/>
            <person name="Kolisko M."/>
            <person name="Husnik F."/>
            <person name="Keeling P."/>
            <person name="Hampl V."/>
        </authorList>
    </citation>
    <scope>NUCLEOTIDE SEQUENCE [LARGE SCALE GENOMIC DNA]</scope>
    <source>
        <strain evidence="3">St1</strain>
    </source>
</reference>
<organism evidence="3 4">
    <name type="scientific">Candidatus Ordinivivax streblomastigis</name>
    <dbReference type="NCBI Taxonomy" id="2540710"/>
    <lineage>
        <taxon>Bacteria</taxon>
        <taxon>Pseudomonadati</taxon>
        <taxon>Bacteroidota</taxon>
        <taxon>Bacteroidia</taxon>
        <taxon>Bacteroidales</taxon>
        <taxon>Candidatus Ordinivivax</taxon>
    </lineage>
</organism>
<dbReference type="PANTHER" id="PTHR31126">
    <property type="entry name" value="TYROSINE-PROTEIN PHOSPHATASE"/>
    <property type="match status" value="1"/>
</dbReference>
<feature type="chain" id="PRO_5024455436" description="Protein-tyrosine-phosphatase" evidence="2">
    <location>
        <begin position="20"/>
        <end position="350"/>
    </location>
</feature>
<keyword evidence="2" id="KW-0732">Signal</keyword>
<accession>A0A5M8P151</accession>
<comment type="caution">
    <text evidence="3">The sequence shown here is derived from an EMBL/GenBank/DDBJ whole genome shotgun (WGS) entry which is preliminary data.</text>
</comment>
<dbReference type="InterPro" id="IPR026893">
    <property type="entry name" value="Tyr/Ser_Pase_IphP-type"/>
</dbReference>
<dbReference type="SUPFAM" id="SSF52799">
    <property type="entry name" value="(Phosphotyrosine protein) phosphatases II"/>
    <property type="match status" value="1"/>
</dbReference>
<evidence type="ECO:0000313" key="4">
    <source>
        <dbReference type="Proteomes" id="UP000324575"/>
    </source>
</evidence>
<protein>
    <recommendedName>
        <fullName evidence="5">Protein-tyrosine-phosphatase</fullName>
    </recommendedName>
</protein>